<dbReference type="InterPro" id="IPR006935">
    <property type="entry name" value="Helicase/UvrB_N"/>
</dbReference>
<evidence type="ECO:0000256" key="5">
    <source>
        <dbReference type="ARBA" id="ARBA00022737"/>
    </source>
</evidence>
<evidence type="ECO:0000256" key="16">
    <source>
        <dbReference type="PROSITE-ProRule" id="PRU00657"/>
    </source>
</evidence>
<dbReference type="PROSITE" id="PS00517">
    <property type="entry name" value="RNASE_3_1"/>
    <property type="match status" value="1"/>
</dbReference>
<dbReference type="InterPro" id="IPR014001">
    <property type="entry name" value="Helicase_ATP-bd"/>
</dbReference>
<dbReference type="PROSITE" id="PS50142">
    <property type="entry name" value="RNASE_3_2"/>
    <property type="match status" value="2"/>
</dbReference>
<feature type="region of interest" description="Disordered" evidence="17">
    <location>
        <begin position="1037"/>
        <end position="1068"/>
    </location>
</feature>
<keyword evidence="8" id="KW-0378">Hydrolase</keyword>
<evidence type="ECO:0000256" key="10">
    <source>
        <dbReference type="ARBA" id="ARBA00022840"/>
    </source>
</evidence>
<dbReference type="PROSITE" id="PS51327">
    <property type="entry name" value="DICER_DSRBF"/>
    <property type="match status" value="1"/>
</dbReference>
<evidence type="ECO:0000256" key="15">
    <source>
        <dbReference type="ARBA" id="ARBA00035116"/>
    </source>
</evidence>
<keyword evidence="10" id="KW-0067">ATP-binding</keyword>
<dbReference type="GO" id="GO:0035194">
    <property type="term" value="P:regulatory ncRNA-mediated post-transcriptional gene silencing"/>
    <property type="evidence" value="ECO:0007669"/>
    <property type="project" value="UniProtKB-ARBA"/>
</dbReference>
<dbReference type="Gene3D" id="3.30.160.20">
    <property type="match status" value="1"/>
</dbReference>
<keyword evidence="14" id="KW-0464">Manganese</keyword>
<dbReference type="GO" id="GO:0004530">
    <property type="term" value="F:deoxyribonuclease I activity"/>
    <property type="evidence" value="ECO:0007669"/>
    <property type="project" value="TreeGrafter"/>
</dbReference>
<feature type="compositionally biased region" description="Acidic residues" evidence="17">
    <location>
        <begin position="1043"/>
        <end position="1068"/>
    </location>
</feature>
<dbReference type="InterPro" id="IPR003100">
    <property type="entry name" value="PAZ_dom"/>
</dbReference>
<dbReference type="EnsemblMetazoa" id="AEPI004369-RA">
    <property type="protein sequence ID" value="AEPI004369-PA"/>
    <property type="gene ID" value="AEPI004369"/>
</dbReference>
<dbReference type="InterPro" id="IPR014720">
    <property type="entry name" value="dsRBD_dom"/>
</dbReference>
<dbReference type="Pfam" id="PF02170">
    <property type="entry name" value="PAZ"/>
    <property type="match status" value="1"/>
</dbReference>
<evidence type="ECO:0000256" key="8">
    <source>
        <dbReference type="ARBA" id="ARBA00022801"/>
    </source>
</evidence>
<dbReference type="SMART" id="SM00490">
    <property type="entry name" value="HELICc"/>
    <property type="match status" value="1"/>
</dbReference>
<dbReference type="PANTHER" id="PTHR14950">
    <property type="entry name" value="DICER-RELATED"/>
    <property type="match status" value="1"/>
</dbReference>
<dbReference type="InterPro" id="IPR038248">
    <property type="entry name" value="Dicer_dimer_sf"/>
</dbReference>
<keyword evidence="7" id="KW-0255">Endonuclease</keyword>
<feature type="domain" description="Dicer dsRNA-binding fold" evidence="23">
    <location>
        <begin position="575"/>
        <end position="667"/>
    </location>
</feature>
<dbReference type="GO" id="GO:0005524">
    <property type="term" value="F:ATP binding"/>
    <property type="evidence" value="ECO:0007669"/>
    <property type="project" value="UniProtKB-KW"/>
</dbReference>
<dbReference type="GO" id="GO:0004525">
    <property type="term" value="F:ribonuclease III activity"/>
    <property type="evidence" value="ECO:0007669"/>
    <property type="project" value="InterPro"/>
</dbReference>
<evidence type="ECO:0000256" key="6">
    <source>
        <dbReference type="ARBA" id="ARBA00022741"/>
    </source>
</evidence>
<dbReference type="PROSITE" id="PS50137">
    <property type="entry name" value="DS_RBD"/>
    <property type="match status" value="1"/>
</dbReference>
<dbReference type="GO" id="GO:0006309">
    <property type="term" value="P:apoptotic DNA fragmentation"/>
    <property type="evidence" value="ECO:0007669"/>
    <property type="project" value="TreeGrafter"/>
</dbReference>
<dbReference type="InterPro" id="IPR027417">
    <property type="entry name" value="P-loop_NTPase"/>
</dbReference>
<evidence type="ECO:0008006" key="26">
    <source>
        <dbReference type="Google" id="ProtNLM"/>
    </source>
</evidence>
<evidence type="ECO:0000256" key="14">
    <source>
        <dbReference type="ARBA" id="ARBA00023211"/>
    </source>
</evidence>
<dbReference type="Proteomes" id="UP000075885">
    <property type="component" value="Unassembled WGS sequence"/>
</dbReference>
<dbReference type="InterPro" id="IPR011907">
    <property type="entry name" value="RNase_III"/>
</dbReference>
<evidence type="ECO:0000256" key="13">
    <source>
        <dbReference type="ARBA" id="ARBA00023158"/>
    </source>
</evidence>
<dbReference type="GO" id="GO:0046872">
    <property type="term" value="F:metal ion binding"/>
    <property type="evidence" value="ECO:0007669"/>
    <property type="project" value="UniProtKB-KW"/>
</dbReference>
<dbReference type="PROSITE" id="PS51194">
    <property type="entry name" value="HELICASE_CTER"/>
    <property type="match status" value="1"/>
</dbReference>
<evidence type="ECO:0000259" key="22">
    <source>
        <dbReference type="PROSITE" id="PS51194"/>
    </source>
</evidence>
<evidence type="ECO:0000259" key="19">
    <source>
        <dbReference type="PROSITE" id="PS50142"/>
    </source>
</evidence>
<keyword evidence="6" id="KW-0547">Nucleotide-binding</keyword>
<evidence type="ECO:0000256" key="2">
    <source>
        <dbReference type="ARBA" id="ARBA00001946"/>
    </source>
</evidence>
<accession>A0A182PBR4</accession>
<reference evidence="25" key="1">
    <citation type="submission" date="2013-03" db="EMBL/GenBank/DDBJ databases">
        <title>The Genome Sequence of Anopheles epiroticus epiroticus2.</title>
        <authorList>
            <consortium name="The Broad Institute Genomics Platform"/>
            <person name="Neafsey D.E."/>
            <person name="Howell P."/>
            <person name="Walker B."/>
            <person name="Young S.K."/>
            <person name="Zeng Q."/>
            <person name="Gargeya S."/>
            <person name="Fitzgerald M."/>
            <person name="Haas B."/>
            <person name="Abouelleil A."/>
            <person name="Allen A.W."/>
            <person name="Alvarado L."/>
            <person name="Arachchi H.M."/>
            <person name="Berlin A.M."/>
            <person name="Chapman S.B."/>
            <person name="Gainer-Dewar J."/>
            <person name="Goldberg J."/>
            <person name="Griggs A."/>
            <person name="Gujja S."/>
            <person name="Hansen M."/>
            <person name="Howarth C."/>
            <person name="Imamovic A."/>
            <person name="Ireland A."/>
            <person name="Larimer J."/>
            <person name="McCowan C."/>
            <person name="Murphy C."/>
            <person name="Pearson M."/>
            <person name="Poon T.W."/>
            <person name="Priest M."/>
            <person name="Roberts A."/>
            <person name="Saif S."/>
            <person name="Shea T."/>
            <person name="Sisk P."/>
            <person name="Sykes S."/>
            <person name="Wortman J."/>
            <person name="Nusbaum C."/>
            <person name="Birren B."/>
        </authorList>
    </citation>
    <scope>NUCLEOTIDE SEQUENCE [LARGE SCALE GENOMIC DNA]</scope>
    <source>
        <strain evidence="25">Epiroticus2</strain>
    </source>
</reference>
<keyword evidence="3" id="KW-0540">Nuclease</keyword>
<dbReference type="Pfam" id="PF00271">
    <property type="entry name" value="Helicase_C"/>
    <property type="match status" value="1"/>
</dbReference>
<dbReference type="Gene3D" id="2.170.260.10">
    <property type="entry name" value="paz domain"/>
    <property type="match status" value="1"/>
</dbReference>
<dbReference type="InterPro" id="IPR000999">
    <property type="entry name" value="RNase_III_dom"/>
</dbReference>
<dbReference type="GO" id="GO:0003677">
    <property type="term" value="F:DNA binding"/>
    <property type="evidence" value="ECO:0007669"/>
    <property type="project" value="InterPro"/>
</dbReference>
<dbReference type="SUPFAM" id="SSF69065">
    <property type="entry name" value="RNase III domain-like"/>
    <property type="match status" value="2"/>
</dbReference>
<keyword evidence="11" id="KW-0460">Magnesium</keyword>
<dbReference type="HAMAP" id="MF_00104">
    <property type="entry name" value="RNase_III"/>
    <property type="match status" value="1"/>
</dbReference>
<evidence type="ECO:0000256" key="4">
    <source>
        <dbReference type="ARBA" id="ARBA00022723"/>
    </source>
</evidence>
<dbReference type="GO" id="GO:0003723">
    <property type="term" value="F:RNA binding"/>
    <property type="evidence" value="ECO:0007669"/>
    <property type="project" value="UniProtKB-UniRule"/>
</dbReference>
<dbReference type="STRING" id="199890.A0A182PBR4"/>
<dbReference type="CDD" id="cd15903">
    <property type="entry name" value="Dicer_PBD"/>
    <property type="match status" value="1"/>
</dbReference>
<dbReference type="SUPFAM" id="SSF52540">
    <property type="entry name" value="P-loop containing nucleoside triphosphate hydrolases"/>
    <property type="match status" value="1"/>
</dbReference>
<dbReference type="Gene3D" id="3.30.160.380">
    <property type="entry name" value="Dicer dimerisation domain"/>
    <property type="match status" value="1"/>
</dbReference>
<dbReference type="Pfam" id="PF20932">
    <property type="entry name" value="Dicer_dsRBD"/>
    <property type="match status" value="1"/>
</dbReference>
<comment type="cofactor">
    <cofactor evidence="2">
        <name>Mg(2+)</name>
        <dbReference type="ChEBI" id="CHEBI:18420"/>
    </cofactor>
</comment>
<dbReference type="Pfam" id="PF04851">
    <property type="entry name" value="ResIII"/>
    <property type="match status" value="1"/>
</dbReference>
<dbReference type="Pfam" id="PF20931">
    <property type="entry name" value="Dicer_platform"/>
    <property type="match status" value="1"/>
</dbReference>
<feature type="domain" description="PAZ" evidence="20">
    <location>
        <begin position="851"/>
        <end position="945"/>
    </location>
</feature>
<keyword evidence="9" id="KW-0347">Helicase</keyword>
<dbReference type="VEuPathDB" id="VectorBase:AEPI004369"/>
<dbReference type="PROSITE" id="PS50821">
    <property type="entry name" value="PAZ"/>
    <property type="match status" value="1"/>
</dbReference>
<dbReference type="SMART" id="SM00535">
    <property type="entry name" value="RIBOc"/>
    <property type="match status" value="2"/>
</dbReference>
<evidence type="ECO:0000259" key="23">
    <source>
        <dbReference type="PROSITE" id="PS51327"/>
    </source>
</evidence>
<dbReference type="InterPro" id="IPR044441">
    <property type="entry name" value="DICER_DSRM"/>
</dbReference>
<comment type="cofactor">
    <cofactor evidence="1">
        <name>Mn(2+)</name>
        <dbReference type="ChEBI" id="CHEBI:29035"/>
    </cofactor>
</comment>
<dbReference type="FunFam" id="1.10.1520.10:FF:000005">
    <property type="entry name" value="Putative endoribonuclease dicer"/>
    <property type="match status" value="1"/>
</dbReference>
<keyword evidence="12 16" id="KW-0694">RNA-binding</keyword>
<evidence type="ECO:0000259" key="21">
    <source>
        <dbReference type="PROSITE" id="PS51192"/>
    </source>
</evidence>
<sequence length="1697" mass="194528">MEPAVEDFAPRNYQLQMKEVCLAKNTIIFLPTGAGKTYIALMVMKEISYQVRDRIQEGGKRTFFLANTVALAKQQAHFFSRHMPFNVRLYTSEVNVDAWKSDRWNDEFSEGQIIICTSQILLDVLRHGYMSPANINLIVFDECHRGVGQHPMHAIMKEIVGTPVNERPRVLGLSGTLLFKELKDVSQVPAELEKLENTFNATIATVANYEEYTNVASFSTNPNEVVVTYKKPAVHLLPAVVDMLPKLDAFLKWLLDVHLPEYTTQSSTTLRKTYTKPVKEIKRALDEFKHQLEEYGLYAGSLAILAVILQLEISKRQSPCDKSRSVFRSAISFCDSLRHDLVEAMSGLRGTQQILSFSSDQVRKLLKYLEDSYRTTEDQNRQSLIFVQRRFTAKVLYHVIKLYFRCLCEQTNGDGLVEPIVKPDFIVGANAVLEESIDTILVTKEDRRVIEGFRKRKINVLCATNVLEEGIDLQMCNMVIMFDAPKSYASFMQSKGRARMKTSTYLMMAPEDGFTQFVHRMRRYREIEARLMQELVGRTINRPEPLEEDVRKELLDDLIPPFYTPYKAKLDALSAIQLLNRYCMTMPRDLFTGSNVSWERHDMSPTEIIVSVKLPIQSSVREVIYGQTMKNLKLAKQSAAFNACKRLYEVGELSMHLLPITIKDKVEGLSDQYFQHWRKMSDEMNPKLAGTMKYIRGHKIVYPTETIGCTPQADGEQCYVYIIRMHAHFEANVHLENVRVFQELYSSGNNFGILTCKPLPRLARMKLFVTLGAIGVEIVPDPVRITLAPDSGELQRLKRFHLMLFRDLLKVWKPFTVLDAVPEENGFLIVPMLRSAEIDWELVKKFPYLRPAAETSTRARQHLRFEAENYRLRVVHPWYKNDPLQNYVVVRVRDDLRPTSPFPNESYDSYEDYYKKEHHQLVMRQKDQFLIEVKGITISLNRLHPGGEADGGASTRSRYWEFQEILIPELVHNFEFPADYWLKATLLPSALHRVHYLLLAEGIRVDFARSVQVGSESCEQLEDVILDRVIAIESRTPRTYQDDQVDDDDDDDDDDDSGGGQNDDDETDMALTTVDYRKGVDEKLPSGKQLLQVLNQIHSDSISLVDRAQYPWEESDQPKDLERNWETVSKIDIEYYASFVKKYDEKAVSIVNDLNRTLTESNIDRMLAELNLNQDKAAQQQVVASLVEQRFPAIGDGLGRLDEIAMLKLTVDNTANVCLQQSDLLQALTTKSSADVFNLERFEVLGDAFLKFAASVYILFRHTSWHEGYLTTCKGRIVSNRNLLYCAMSYGLPGKIKVHPFDPKNDWVPPLCSVPAVIRRAMVEANESPALLYNLKLTEAEIQSGVATESTVERFLPLIEKTVQPSHSTLHSVLQQVQIKDKVVADATEALLGVCVKTVGYERSFRVLSHLGIFPKEADVPMLLRTTTFPIADYFPQRDKIDHLLCHPDRIERTLGYSFQNRSYLLQAFTHTSYMSQSITTSYQQLEFLGDAVLDFLISMYIYERNPAMSPGQLTDLRSALVNNVNLACVLVRFELHRYILSQSPMLTDAIGKFVEVHRCHRNQGTEWVRFLTEETDTPMAEYVDVPKVLGDVFEALIGAIYLDSGNDLNVVWRVCYRMLRDEIASFTRNTPIQVVRQLYEHPEAKPHFSAPIVEEETVYVKLVYTHRSQRQTVYGFGKNKDDARRAAAKLALSRIL</sequence>
<dbReference type="GO" id="GO:0006364">
    <property type="term" value="P:rRNA processing"/>
    <property type="evidence" value="ECO:0007669"/>
    <property type="project" value="InterPro"/>
</dbReference>
<comment type="similarity">
    <text evidence="15 16">Belongs to the helicase family. Dicer subfamily.</text>
</comment>
<keyword evidence="25" id="KW-1185">Reference proteome</keyword>
<feature type="domain" description="RNase III" evidence="19">
    <location>
        <begin position="1448"/>
        <end position="1606"/>
    </location>
</feature>
<dbReference type="InterPro" id="IPR001650">
    <property type="entry name" value="Helicase_C-like"/>
</dbReference>
<feature type="domain" description="RNase III" evidence="19">
    <location>
        <begin position="1204"/>
        <end position="1400"/>
    </location>
</feature>
<dbReference type="SMART" id="SM00487">
    <property type="entry name" value="DEXDc"/>
    <property type="match status" value="1"/>
</dbReference>
<protein>
    <recommendedName>
        <fullName evidence="26">Dicer-2</fullName>
    </recommendedName>
</protein>
<dbReference type="GO" id="GO:0005634">
    <property type="term" value="C:nucleus"/>
    <property type="evidence" value="ECO:0007669"/>
    <property type="project" value="TreeGrafter"/>
</dbReference>
<keyword evidence="13" id="KW-0943">RNA-mediated gene silencing</keyword>
<dbReference type="Gene3D" id="1.10.1520.10">
    <property type="entry name" value="Ribonuclease III domain"/>
    <property type="match status" value="2"/>
</dbReference>
<evidence type="ECO:0000256" key="7">
    <source>
        <dbReference type="ARBA" id="ARBA00022759"/>
    </source>
</evidence>
<evidence type="ECO:0000256" key="11">
    <source>
        <dbReference type="ARBA" id="ARBA00022842"/>
    </source>
</evidence>
<evidence type="ECO:0000256" key="9">
    <source>
        <dbReference type="ARBA" id="ARBA00022806"/>
    </source>
</evidence>
<dbReference type="InterPro" id="IPR048512">
    <property type="entry name" value="Dicer_platform"/>
</dbReference>
<dbReference type="CDD" id="cd00593">
    <property type="entry name" value="RIBOc"/>
    <property type="match status" value="2"/>
</dbReference>
<dbReference type="InterPro" id="IPR005034">
    <property type="entry name" value="Dicer_dimerisation"/>
</dbReference>
<dbReference type="Gene3D" id="3.40.50.300">
    <property type="entry name" value="P-loop containing nucleotide triphosphate hydrolases"/>
    <property type="match status" value="2"/>
</dbReference>
<evidence type="ECO:0000313" key="25">
    <source>
        <dbReference type="Proteomes" id="UP000075885"/>
    </source>
</evidence>
<feature type="domain" description="Helicase C-terminal" evidence="22">
    <location>
        <begin position="361"/>
        <end position="551"/>
    </location>
</feature>
<dbReference type="SUPFAM" id="SSF54768">
    <property type="entry name" value="dsRNA-binding domain-like"/>
    <property type="match status" value="1"/>
</dbReference>
<dbReference type="PANTHER" id="PTHR14950:SF36">
    <property type="entry name" value="ENDORIBONUCLEASE DCR-2"/>
    <property type="match status" value="1"/>
</dbReference>
<feature type="domain" description="Helicase ATP-binding" evidence="21">
    <location>
        <begin position="17"/>
        <end position="195"/>
    </location>
</feature>
<keyword evidence="5" id="KW-0677">Repeat</keyword>
<dbReference type="Pfam" id="PF00636">
    <property type="entry name" value="Ribonuclease_3"/>
    <property type="match status" value="2"/>
</dbReference>
<evidence type="ECO:0000256" key="1">
    <source>
        <dbReference type="ARBA" id="ARBA00001936"/>
    </source>
</evidence>
<evidence type="ECO:0000259" key="18">
    <source>
        <dbReference type="PROSITE" id="PS50137"/>
    </source>
</evidence>
<dbReference type="SMART" id="SM00949">
    <property type="entry name" value="PAZ"/>
    <property type="match status" value="1"/>
</dbReference>
<dbReference type="GO" id="GO:0031054">
    <property type="term" value="P:pre-miRNA processing"/>
    <property type="evidence" value="ECO:0007669"/>
    <property type="project" value="InterPro"/>
</dbReference>
<evidence type="ECO:0000256" key="12">
    <source>
        <dbReference type="ARBA" id="ARBA00022884"/>
    </source>
</evidence>
<evidence type="ECO:0000259" key="20">
    <source>
        <dbReference type="PROSITE" id="PS50821"/>
    </source>
</evidence>
<evidence type="ECO:0000256" key="17">
    <source>
        <dbReference type="SAM" id="MobiDB-lite"/>
    </source>
</evidence>
<keyword evidence="4" id="KW-0479">Metal-binding</keyword>
<dbReference type="GO" id="GO:0005737">
    <property type="term" value="C:cytoplasm"/>
    <property type="evidence" value="ECO:0007669"/>
    <property type="project" value="TreeGrafter"/>
</dbReference>
<dbReference type="CDD" id="cd18034">
    <property type="entry name" value="DEXHc_dicer"/>
    <property type="match status" value="1"/>
</dbReference>
<reference evidence="24" key="2">
    <citation type="submission" date="2020-05" db="UniProtKB">
        <authorList>
            <consortium name="EnsemblMetazoa"/>
        </authorList>
    </citation>
    <scope>IDENTIFICATION</scope>
    <source>
        <strain evidence="24">Epiroticus2</strain>
    </source>
</reference>
<organism evidence="24 25">
    <name type="scientific">Anopheles epiroticus</name>
    <dbReference type="NCBI Taxonomy" id="199890"/>
    <lineage>
        <taxon>Eukaryota</taxon>
        <taxon>Metazoa</taxon>
        <taxon>Ecdysozoa</taxon>
        <taxon>Arthropoda</taxon>
        <taxon>Hexapoda</taxon>
        <taxon>Insecta</taxon>
        <taxon>Pterygota</taxon>
        <taxon>Neoptera</taxon>
        <taxon>Endopterygota</taxon>
        <taxon>Diptera</taxon>
        <taxon>Nematocera</taxon>
        <taxon>Culicoidea</taxon>
        <taxon>Culicidae</taxon>
        <taxon>Anophelinae</taxon>
        <taxon>Anopheles</taxon>
    </lineage>
</organism>
<proteinExistence type="inferred from homology"/>
<evidence type="ECO:0000313" key="24">
    <source>
        <dbReference type="EnsemblMetazoa" id="AEPI004369-PA"/>
    </source>
</evidence>
<evidence type="ECO:0000256" key="3">
    <source>
        <dbReference type="ARBA" id="ARBA00022722"/>
    </source>
</evidence>
<dbReference type="Pfam" id="PF03368">
    <property type="entry name" value="Dicer_dimer"/>
    <property type="match status" value="1"/>
</dbReference>
<dbReference type="InterPro" id="IPR048513">
    <property type="entry name" value="Dicer_PBD"/>
</dbReference>
<dbReference type="FunFam" id="3.40.50.300:FF:000628">
    <property type="entry name" value="Endoribonuclease Dicer"/>
    <property type="match status" value="1"/>
</dbReference>
<feature type="domain" description="DRBM" evidence="18">
    <location>
        <begin position="1676"/>
        <end position="1697"/>
    </location>
</feature>
<dbReference type="InterPro" id="IPR036389">
    <property type="entry name" value="RNase_III_sf"/>
</dbReference>
<name>A0A182PBR4_9DIPT</name>
<dbReference type="GO" id="GO:0030422">
    <property type="term" value="P:siRNA processing"/>
    <property type="evidence" value="ECO:0007669"/>
    <property type="project" value="InterPro"/>
</dbReference>
<dbReference type="PROSITE" id="PS51192">
    <property type="entry name" value="HELICASE_ATP_BIND_1"/>
    <property type="match status" value="1"/>
</dbReference>
<dbReference type="GO" id="GO:0004386">
    <property type="term" value="F:helicase activity"/>
    <property type="evidence" value="ECO:0007669"/>
    <property type="project" value="UniProtKB-KW"/>
</dbReference>
<dbReference type="GO" id="GO:0070578">
    <property type="term" value="C:RISC-loading complex"/>
    <property type="evidence" value="ECO:0007669"/>
    <property type="project" value="TreeGrafter"/>
</dbReference>